<dbReference type="Pfam" id="PF12906">
    <property type="entry name" value="RINGv"/>
    <property type="match status" value="1"/>
</dbReference>
<keyword evidence="4" id="KW-1133">Transmembrane helix</keyword>
<evidence type="ECO:0000256" key="3">
    <source>
        <dbReference type="ARBA" id="ARBA00022833"/>
    </source>
</evidence>
<accession>A0A816D4G9</accession>
<dbReference type="Gene3D" id="3.30.40.10">
    <property type="entry name" value="Zinc/RING finger domain, C3HC4 (zinc finger)"/>
    <property type="match status" value="1"/>
</dbReference>
<keyword evidence="2" id="KW-0863">Zinc-finger</keyword>
<dbReference type="Proteomes" id="UP000663877">
    <property type="component" value="Unassembled WGS sequence"/>
</dbReference>
<dbReference type="SUPFAM" id="SSF57850">
    <property type="entry name" value="RING/U-box"/>
    <property type="match status" value="1"/>
</dbReference>
<dbReference type="GO" id="GO:0008270">
    <property type="term" value="F:zinc ion binding"/>
    <property type="evidence" value="ECO:0007669"/>
    <property type="project" value="UniProtKB-KW"/>
</dbReference>
<evidence type="ECO:0000313" key="8">
    <source>
        <dbReference type="Proteomes" id="UP000663832"/>
    </source>
</evidence>
<dbReference type="InterPro" id="IPR013083">
    <property type="entry name" value="Znf_RING/FYVE/PHD"/>
</dbReference>
<protein>
    <recommendedName>
        <fullName evidence="5">RING-CH-type domain-containing protein</fullName>
    </recommendedName>
</protein>
<keyword evidence="4" id="KW-0812">Transmembrane</keyword>
<dbReference type="CDD" id="cd16495">
    <property type="entry name" value="RING_CH-C4HC3_MARCH"/>
    <property type="match status" value="1"/>
</dbReference>
<dbReference type="PROSITE" id="PS51292">
    <property type="entry name" value="ZF_RING_CH"/>
    <property type="match status" value="1"/>
</dbReference>
<dbReference type="OrthoDB" id="264354at2759"/>
<feature type="domain" description="RING-CH-type" evidence="5">
    <location>
        <begin position="1"/>
        <end position="59"/>
    </location>
</feature>
<reference evidence="7" key="1">
    <citation type="submission" date="2021-02" db="EMBL/GenBank/DDBJ databases">
        <authorList>
            <person name="Nowell W R."/>
        </authorList>
    </citation>
    <scope>NUCLEOTIDE SEQUENCE</scope>
</reference>
<dbReference type="PANTHER" id="PTHR46347:SF1">
    <property type="entry name" value="RING_FYVE_PHD ZINC FINGER SUPERFAMILY PROTEIN"/>
    <property type="match status" value="1"/>
</dbReference>
<evidence type="ECO:0000259" key="5">
    <source>
        <dbReference type="PROSITE" id="PS51292"/>
    </source>
</evidence>
<organism evidence="7 8">
    <name type="scientific">Adineta steineri</name>
    <dbReference type="NCBI Taxonomy" id="433720"/>
    <lineage>
        <taxon>Eukaryota</taxon>
        <taxon>Metazoa</taxon>
        <taxon>Spiralia</taxon>
        <taxon>Gnathifera</taxon>
        <taxon>Rotifera</taxon>
        <taxon>Eurotatoria</taxon>
        <taxon>Bdelloidea</taxon>
        <taxon>Adinetida</taxon>
        <taxon>Adinetidae</taxon>
        <taxon>Adineta</taxon>
    </lineage>
</organism>
<proteinExistence type="predicted"/>
<keyword evidence="3" id="KW-0862">Zinc</keyword>
<evidence type="ECO:0000256" key="2">
    <source>
        <dbReference type="ARBA" id="ARBA00022771"/>
    </source>
</evidence>
<dbReference type="InterPro" id="IPR011016">
    <property type="entry name" value="Znf_RING-CH"/>
</dbReference>
<feature type="transmembrane region" description="Helical" evidence="4">
    <location>
        <begin position="83"/>
        <end position="101"/>
    </location>
</feature>
<feature type="transmembrane region" description="Helical" evidence="4">
    <location>
        <begin position="122"/>
        <end position="151"/>
    </location>
</feature>
<evidence type="ECO:0000256" key="4">
    <source>
        <dbReference type="SAM" id="Phobius"/>
    </source>
</evidence>
<sequence>MQCRICLDTDNSNDLISPCLCSGSSEYVHRECLNPWRSENADGRAFNYCNVCRFKYVIETVIDDPKADKQRLFKYYLFVTRDLTLITLLIQLHIIGGTFVLKALDKNSNNIKNLFPHSINEFVIYYLSAFVMLLAILSFLCLIIVCCTGGSNGCSSAESGLFKNSGNNGNGIFSVVIIMILIFAFIAIFVGIFLSIMILKKIMKNHTEKLWLRQEAEKYIIHDFQGKKDELDNYRRNLSQHNLE</sequence>
<evidence type="ECO:0000313" key="6">
    <source>
        <dbReference type="EMBL" id="CAF1457856.1"/>
    </source>
</evidence>
<dbReference type="SMART" id="SM00744">
    <property type="entry name" value="RINGv"/>
    <property type="match status" value="1"/>
</dbReference>
<evidence type="ECO:0000313" key="7">
    <source>
        <dbReference type="EMBL" id="CAF1632346.1"/>
    </source>
</evidence>
<keyword evidence="1" id="KW-0479">Metal-binding</keyword>
<dbReference type="EMBL" id="CAJNOI010002100">
    <property type="protein sequence ID" value="CAF1457856.1"/>
    <property type="molecule type" value="Genomic_DNA"/>
</dbReference>
<dbReference type="Proteomes" id="UP000663832">
    <property type="component" value="Unassembled WGS sequence"/>
</dbReference>
<keyword evidence="8" id="KW-1185">Reference proteome</keyword>
<dbReference type="PANTHER" id="PTHR46347">
    <property type="entry name" value="RING/FYVE/PHD ZINC FINGER SUPERFAMILY PROTEIN"/>
    <property type="match status" value="1"/>
</dbReference>
<evidence type="ECO:0000256" key="1">
    <source>
        <dbReference type="ARBA" id="ARBA00022723"/>
    </source>
</evidence>
<keyword evidence="4" id="KW-0472">Membrane</keyword>
<dbReference type="AlphaFoldDB" id="A0A816D4G9"/>
<name>A0A816D4G9_9BILA</name>
<dbReference type="EMBL" id="CAJNOM010002423">
    <property type="protein sequence ID" value="CAF1632346.1"/>
    <property type="molecule type" value="Genomic_DNA"/>
</dbReference>
<gene>
    <name evidence="6" type="ORF">BJG266_LOCUS40810</name>
    <name evidence="7" type="ORF">QVE165_LOCUS57682</name>
</gene>
<comment type="caution">
    <text evidence="7">The sequence shown here is derived from an EMBL/GenBank/DDBJ whole genome shotgun (WGS) entry which is preliminary data.</text>
</comment>
<feature type="transmembrane region" description="Helical" evidence="4">
    <location>
        <begin position="171"/>
        <end position="199"/>
    </location>
</feature>